<evidence type="ECO:0000313" key="2">
    <source>
        <dbReference type="EMBL" id="QUS39089.1"/>
    </source>
</evidence>
<dbReference type="Proteomes" id="UP000682843">
    <property type="component" value="Chromosome"/>
</dbReference>
<proteinExistence type="predicted"/>
<name>A0ABX8A5V1_9BRAD</name>
<dbReference type="SUPFAM" id="SSF53756">
    <property type="entry name" value="UDP-Glycosyltransferase/glycogen phosphorylase"/>
    <property type="match status" value="1"/>
</dbReference>
<reference evidence="2 3" key="1">
    <citation type="submission" date="2019-02" db="EMBL/GenBank/DDBJ databases">
        <title>Emended description of the genus Rhodopseudomonas and description of Rhodopseudomonas albus sp. nov., a non-phototrophic, heavy-metal-tolerant bacterium isolated from garden soil.</title>
        <authorList>
            <person name="Bao Z."/>
            <person name="Cao W.W."/>
            <person name="Sato Y."/>
            <person name="Nishizawa T."/>
            <person name="Zhao J."/>
            <person name="Guo Y."/>
            <person name="Ohta H."/>
        </authorList>
    </citation>
    <scope>NUCLEOTIDE SEQUENCE [LARGE SCALE GENOMIC DNA]</scope>
    <source>
        <strain evidence="2 3">SK50-23</strain>
    </source>
</reference>
<evidence type="ECO:0000259" key="1">
    <source>
        <dbReference type="Pfam" id="PF13477"/>
    </source>
</evidence>
<keyword evidence="3" id="KW-1185">Reference proteome</keyword>
<dbReference type="Gene3D" id="3.40.50.2000">
    <property type="entry name" value="Glycogen Phosphorylase B"/>
    <property type="match status" value="2"/>
</dbReference>
<sequence length="386" mass="41793">MDSQSDTPRLLYVVNEDFAFLSHRLPMARAARDAGFNVHVATRVGAKADAIRAEGFELHSIPFHRGSRSPFAALAVMLAIRKIENNIQPAIIHHVGLQSCVLGGLAALGARAPQVNALTGLGYAFTGEASRARFLRSLMSVLLRFLLNRRHTVVLVQNPDDQSALERIGVRNNQIALISGSGVDTDMLRSMPEPDGAITVGFAGRLLTDKGIRALVAAHRLLRSGGLDVELLIAGEPDPANPASVSFDEAKAWTNEPGISWLGRIDDIATLWQCSHIAALPSHREGLPKSLLEAAACGRPMVATDVPGCREITIHERTGFLVPVEDPPALAQAIRRLAESQELRHSFGKAARDMVVARMSAVAIGQQTVDLYRKLLSRQKQGIEVY</sequence>
<dbReference type="Pfam" id="PF13477">
    <property type="entry name" value="Glyco_trans_4_2"/>
    <property type="match status" value="1"/>
</dbReference>
<gene>
    <name evidence="2" type="ORF">RPMA_09765</name>
</gene>
<organism evidence="2 3">
    <name type="scientific">Tardiphaga alba</name>
    <dbReference type="NCBI Taxonomy" id="340268"/>
    <lineage>
        <taxon>Bacteria</taxon>
        <taxon>Pseudomonadati</taxon>
        <taxon>Pseudomonadota</taxon>
        <taxon>Alphaproteobacteria</taxon>
        <taxon>Hyphomicrobiales</taxon>
        <taxon>Nitrobacteraceae</taxon>
        <taxon>Tardiphaga</taxon>
    </lineage>
</organism>
<accession>A0ABX8A5V1</accession>
<protein>
    <submittedName>
        <fullName evidence="2">Glycosyltransferase family 1 protein</fullName>
    </submittedName>
</protein>
<dbReference type="InterPro" id="IPR028098">
    <property type="entry name" value="Glyco_trans_4-like_N"/>
</dbReference>
<dbReference type="PANTHER" id="PTHR45947:SF3">
    <property type="entry name" value="SULFOQUINOVOSYL TRANSFERASE SQD2"/>
    <property type="match status" value="1"/>
</dbReference>
<dbReference type="EMBL" id="CP036498">
    <property type="protein sequence ID" value="QUS39089.1"/>
    <property type="molecule type" value="Genomic_DNA"/>
</dbReference>
<evidence type="ECO:0000313" key="3">
    <source>
        <dbReference type="Proteomes" id="UP000682843"/>
    </source>
</evidence>
<dbReference type="PANTHER" id="PTHR45947">
    <property type="entry name" value="SULFOQUINOVOSYL TRANSFERASE SQD2"/>
    <property type="match status" value="1"/>
</dbReference>
<feature type="domain" description="Glycosyltransferase subfamily 4-like N-terminal" evidence="1">
    <location>
        <begin position="9"/>
        <end position="154"/>
    </location>
</feature>
<dbReference type="Pfam" id="PF13692">
    <property type="entry name" value="Glyco_trans_1_4"/>
    <property type="match status" value="1"/>
</dbReference>
<dbReference type="InterPro" id="IPR050194">
    <property type="entry name" value="Glycosyltransferase_grp1"/>
</dbReference>
<dbReference type="CDD" id="cd03808">
    <property type="entry name" value="GT4_CapM-like"/>
    <property type="match status" value="1"/>
</dbReference>